<keyword evidence="3" id="KW-1185">Reference proteome</keyword>
<feature type="region of interest" description="Disordered" evidence="1">
    <location>
        <begin position="30"/>
        <end position="55"/>
    </location>
</feature>
<accession>A0A5B7F3U9</accession>
<name>A0A5B7F3U9_PORTR</name>
<dbReference type="AlphaFoldDB" id="A0A5B7F3U9"/>
<gene>
    <name evidence="2" type="ORF">E2C01_033482</name>
</gene>
<evidence type="ECO:0000256" key="1">
    <source>
        <dbReference type="SAM" id="MobiDB-lite"/>
    </source>
</evidence>
<evidence type="ECO:0000313" key="3">
    <source>
        <dbReference type="Proteomes" id="UP000324222"/>
    </source>
</evidence>
<dbReference type="Proteomes" id="UP000324222">
    <property type="component" value="Unassembled WGS sequence"/>
</dbReference>
<protein>
    <submittedName>
        <fullName evidence="2">Uncharacterized protein</fullName>
    </submittedName>
</protein>
<organism evidence="2 3">
    <name type="scientific">Portunus trituberculatus</name>
    <name type="common">Swimming crab</name>
    <name type="synonym">Neptunus trituberculatus</name>
    <dbReference type="NCBI Taxonomy" id="210409"/>
    <lineage>
        <taxon>Eukaryota</taxon>
        <taxon>Metazoa</taxon>
        <taxon>Ecdysozoa</taxon>
        <taxon>Arthropoda</taxon>
        <taxon>Crustacea</taxon>
        <taxon>Multicrustacea</taxon>
        <taxon>Malacostraca</taxon>
        <taxon>Eumalacostraca</taxon>
        <taxon>Eucarida</taxon>
        <taxon>Decapoda</taxon>
        <taxon>Pleocyemata</taxon>
        <taxon>Brachyura</taxon>
        <taxon>Eubrachyura</taxon>
        <taxon>Portunoidea</taxon>
        <taxon>Portunidae</taxon>
        <taxon>Portuninae</taxon>
        <taxon>Portunus</taxon>
    </lineage>
</organism>
<evidence type="ECO:0000313" key="2">
    <source>
        <dbReference type="EMBL" id="MPC39929.1"/>
    </source>
</evidence>
<sequence>MVTRPTPGPAARLDTPAFFDNFAKSCRGPVGAPRSSGVEPVNWSSTQHTAGRTRLDNARGRLAALRVPTRRHRHHHHHHLLAGFLMAAPGVRGASVCGAI</sequence>
<proteinExistence type="predicted"/>
<comment type="caution">
    <text evidence="2">The sequence shown here is derived from an EMBL/GenBank/DDBJ whole genome shotgun (WGS) entry which is preliminary data.</text>
</comment>
<reference evidence="2 3" key="1">
    <citation type="submission" date="2019-05" db="EMBL/GenBank/DDBJ databases">
        <title>Another draft genome of Portunus trituberculatus and its Hox gene families provides insights of decapod evolution.</title>
        <authorList>
            <person name="Jeong J.-H."/>
            <person name="Song I."/>
            <person name="Kim S."/>
            <person name="Choi T."/>
            <person name="Kim D."/>
            <person name="Ryu S."/>
            <person name="Kim W."/>
        </authorList>
    </citation>
    <scope>NUCLEOTIDE SEQUENCE [LARGE SCALE GENOMIC DNA]</scope>
    <source>
        <tissue evidence="2">Muscle</tissue>
    </source>
</reference>
<dbReference type="EMBL" id="VSRR010004523">
    <property type="protein sequence ID" value="MPC39929.1"/>
    <property type="molecule type" value="Genomic_DNA"/>
</dbReference>